<gene>
    <name evidence="3" type="ORF">GCM10018793_31110</name>
</gene>
<evidence type="ECO:0000259" key="2">
    <source>
        <dbReference type="Pfam" id="PF08241"/>
    </source>
</evidence>
<keyword evidence="4" id="KW-1185">Reference proteome</keyword>
<dbReference type="Gene3D" id="3.40.50.150">
    <property type="entry name" value="Vaccinia Virus protein VP39"/>
    <property type="match status" value="1"/>
</dbReference>
<dbReference type="SUPFAM" id="SSF53335">
    <property type="entry name" value="S-adenosyl-L-methionine-dependent methyltransferases"/>
    <property type="match status" value="1"/>
</dbReference>
<organism evidence="3 4">
    <name type="scientific">Streptomyces sulfonofaciens</name>
    <dbReference type="NCBI Taxonomy" id="68272"/>
    <lineage>
        <taxon>Bacteria</taxon>
        <taxon>Bacillati</taxon>
        <taxon>Actinomycetota</taxon>
        <taxon>Actinomycetes</taxon>
        <taxon>Kitasatosporales</taxon>
        <taxon>Streptomycetaceae</taxon>
        <taxon>Streptomyces</taxon>
    </lineage>
</organism>
<accession>A0A919G6W1</accession>
<dbReference type="Proteomes" id="UP000603708">
    <property type="component" value="Unassembled WGS sequence"/>
</dbReference>
<evidence type="ECO:0000256" key="1">
    <source>
        <dbReference type="SAM" id="MobiDB-lite"/>
    </source>
</evidence>
<reference evidence="3" key="1">
    <citation type="journal article" date="2014" name="Int. J. Syst. Evol. Microbiol.">
        <title>Complete genome sequence of Corynebacterium casei LMG S-19264T (=DSM 44701T), isolated from a smear-ripened cheese.</title>
        <authorList>
            <consortium name="US DOE Joint Genome Institute (JGI-PGF)"/>
            <person name="Walter F."/>
            <person name="Albersmeier A."/>
            <person name="Kalinowski J."/>
            <person name="Ruckert C."/>
        </authorList>
    </citation>
    <scope>NUCLEOTIDE SEQUENCE</scope>
    <source>
        <strain evidence="3">JCM 5069</strain>
    </source>
</reference>
<proteinExistence type="predicted"/>
<reference evidence="3" key="2">
    <citation type="submission" date="2020-09" db="EMBL/GenBank/DDBJ databases">
        <authorList>
            <person name="Sun Q."/>
            <person name="Ohkuma M."/>
        </authorList>
    </citation>
    <scope>NUCLEOTIDE SEQUENCE</scope>
    <source>
        <strain evidence="3">JCM 5069</strain>
    </source>
</reference>
<dbReference type="Pfam" id="PF08241">
    <property type="entry name" value="Methyltransf_11"/>
    <property type="match status" value="1"/>
</dbReference>
<name>A0A919G6W1_9ACTN</name>
<dbReference type="InterPro" id="IPR029063">
    <property type="entry name" value="SAM-dependent_MTases_sf"/>
</dbReference>
<dbReference type="InterPro" id="IPR013216">
    <property type="entry name" value="Methyltransf_11"/>
</dbReference>
<comment type="caution">
    <text evidence="3">The sequence shown here is derived from an EMBL/GenBank/DDBJ whole genome shotgun (WGS) entry which is preliminary data.</text>
</comment>
<sequence length="278" mass="28922">MATRGLSRSPAAFRARGHPQPPAAGRRRPGGGRRVLTPAANRSPDGGSAPSVAAMGSVTTAAYDAYADWYEEFMSAASGDYIARVHTAIEDLLGAGEGVCLDVCCGTGAHAPALAALGWTPVGVDLSRGQLRHAVRRLPVAVADASALPLADASVPAAACVLASTDVPDYAAVLRETARVLRPGGRFLHLGVHPCFVGAFADWSDRPRIVVDARYSDRSRSFDAWSPAGVRARVGAWHLPLADLLNHAVAAGLRLVRTVEAGPGGVPDLLGFLAVKER</sequence>
<dbReference type="PANTHER" id="PTHR42912:SF80">
    <property type="entry name" value="METHYLTRANSFERASE DOMAIN-CONTAINING PROTEIN"/>
    <property type="match status" value="1"/>
</dbReference>
<feature type="region of interest" description="Disordered" evidence="1">
    <location>
        <begin position="1"/>
        <end position="51"/>
    </location>
</feature>
<protein>
    <recommendedName>
        <fullName evidence="2">Methyltransferase type 11 domain-containing protein</fullName>
    </recommendedName>
</protein>
<dbReference type="EMBL" id="BNCD01000008">
    <property type="protein sequence ID" value="GHH79130.1"/>
    <property type="molecule type" value="Genomic_DNA"/>
</dbReference>
<dbReference type="CDD" id="cd02440">
    <property type="entry name" value="AdoMet_MTases"/>
    <property type="match status" value="1"/>
</dbReference>
<dbReference type="InterPro" id="IPR050508">
    <property type="entry name" value="Methyltransf_Superfamily"/>
</dbReference>
<dbReference type="AlphaFoldDB" id="A0A919G6W1"/>
<dbReference type="GO" id="GO:0008757">
    <property type="term" value="F:S-adenosylmethionine-dependent methyltransferase activity"/>
    <property type="evidence" value="ECO:0007669"/>
    <property type="project" value="InterPro"/>
</dbReference>
<evidence type="ECO:0000313" key="3">
    <source>
        <dbReference type="EMBL" id="GHH79130.1"/>
    </source>
</evidence>
<feature type="domain" description="Methyltransferase type 11" evidence="2">
    <location>
        <begin position="101"/>
        <end position="188"/>
    </location>
</feature>
<dbReference type="PANTHER" id="PTHR42912">
    <property type="entry name" value="METHYLTRANSFERASE"/>
    <property type="match status" value="1"/>
</dbReference>
<evidence type="ECO:0000313" key="4">
    <source>
        <dbReference type="Proteomes" id="UP000603708"/>
    </source>
</evidence>